<dbReference type="PANTHER" id="PTHR32024:SF1">
    <property type="entry name" value="KTR SYSTEM POTASSIUM UPTAKE PROTEIN B"/>
    <property type="match status" value="1"/>
</dbReference>
<feature type="transmembrane region" description="Helical" evidence="10">
    <location>
        <begin position="408"/>
        <end position="428"/>
    </location>
</feature>
<dbReference type="GO" id="GO:0005886">
    <property type="term" value="C:plasma membrane"/>
    <property type="evidence" value="ECO:0007669"/>
    <property type="project" value="UniProtKB-SubCell"/>
</dbReference>
<feature type="transmembrane region" description="Helical" evidence="10">
    <location>
        <begin position="378"/>
        <end position="396"/>
    </location>
</feature>
<dbReference type="AlphaFoldDB" id="A0AAU9DDQ3"/>
<evidence type="ECO:0000256" key="7">
    <source>
        <dbReference type="ARBA" id="ARBA00022989"/>
    </source>
</evidence>
<keyword evidence="3" id="KW-1003">Cell membrane</keyword>
<evidence type="ECO:0000256" key="5">
    <source>
        <dbReference type="ARBA" id="ARBA00022692"/>
    </source>
</evidence>
<reference evidence="11 12" key="1">
    <citation type="submission" date="2022-11" db="EMBL/GenBank/DDBJ databases">
        <title>Haliovirga abyssi gen. nov., sp. nov., a mesophilic fermentative bacterium isolated from the Iheya North hydrothermal field and the proposal of Haliovirgaceae fam. nov.</title>
        <authorList>
            <person name="Miyazaki U."/>
            <person name="Tame A."/>
            <person name="Miyazaki J."/>
            <person name="Takai K."/>
            <person name="Sawayama S."/>
            <person name="Kitajima M."/>
            <person name="Okamoto A."/>
            <person name="Nakagawa S."/>
        </authorList>
    </citation>
    <scope>NUCLEOTIDE SEQUENCE [LARGE SCALE GENOMIC DNA]</scope>
    <source>
        <strain evidence="11 12">IC12</strain>
    </source>
</reference>
<evidence type="ECO:0000256" key="6">
    <source>
        <dbReference type="ARBA" id="ARBA00022958"/>
    </source>
</evidence>
<evidence type="ECO:0000256" key="4">
    <source>
        <dbReference type="ARBA" id="ARBA00022538"/>
    </source>
</evidence>
<evidence type="ECO:0000256" key="8">
    <source>
        <dbReference type="ARBA" id="ARBA00023065"/>
    </source>
</evidence>
<keyword evidence="12" id="KW-1185">Reference proteome</keyword>
<feature type="transmembrane region" description="Helical" evidence="10">
    <location>
        <begin position="160"/>
        <end position="180"/>
    </location>
</feature>
<dbReference type="GO" id="GO:0015379">
    <property type="term" value="F:potassium:chloride symporter activity"/>
    <property type="evidence" value="ECO:0007669"/>
    <property type="project" value="InterPro"/>
</dbReference>
<feature type="transmembrane region" description="Helical" evidence="10">
    <location>
        <begin position="45"/>
        <end position="64"/>
    </location>
</feature>
<evidence type="ECO:0000313" key="11">
    <source>
        <dbReference type="EMBL" id="BDU50303.1"/>
    </source>
</evidence>
<keyword evidence="6" id="KW-0630">Potassium</keyword>
<keyword evidence="7 10" id="KW-1133">Transmembrane helix</keyword>
<feature type="transmembrane region" description="Helical" evidence="10">
    <location>
        <begin position="131"/>
        <end position="148"/>
    </location>
</feature>
<feature type="transmembrane region" description="Helical" evidence="10">
    <location>
        <begin position="15"/>
        <end position="33"/>
    </location>
</feature>
<feature type="transmembrane region" description="Helical" evidence="10">
    <location>
        <begin position="76"/>
        <end position="100"/>
    </location>
</feature>
<sequence length="447" mass="49340">MGSFFKLKKKTPSQILINSFLVIIFIGTTLLSLPISKTNNGSFDIVTAIFTATSAVSVTGLSIVDVSTYYNDFGKVIILILIQLGGLGIMTFSSIIMLIIGRRITYEEKKILQEDLNQEKLGGIIHFIKKLFFTVATIELIGAIFLFIEFSKQFGFTNRALFYSIFHSVSAFCNAGFSLFGDSLVQYKSNYIINIVISSLIVLGGIGFSVINGFIGYTKTGKKKFSLTSRMAIKISIWMIVIGTILIFFTEGSNVKTIGDLNFFDKLLASLFQSITTRTAGFNTVSIGDLKPATIFLFIVWMFIGASPGSTGGGIKTTTFGVIIYSVFSIIRNKKDVEIKNRRISWHILNRALAILVISLFYVILITLSILIVEEKDFIQIFFEVISAFGTVGLSMGVTADLTTFSKVLLIITMLVGRVGPLTFALALGENLEKPKYRYPRENISVG</sequence>
<feature type="transmembrane region" description="Helical" evidence="10">
    <location>
        <begin position="290"/>
        <end position="307"/>
    </location>
</feature>
<dbReference type="InterPro" id="IPR004772">
    <property type="entry name" value="TrkH"/>
</dbReference>
<evidence type="ECO:0000256" key="9">
    <source>
        <dbReference type="ARBA" id="ARBA00023136"/>
    </source>
</evidence>
<dbReference type="RefSeq" id="WP_307905235.1">
    <property type="nucleotide sequence ID" value="NZ_AP027059.1"/>
</dbReference>
<dbReference type="Pfam" id="PF02386">
    <property type="entry name" value="TrkH"/>
    <property type="match status" value="1"/>
</dbReference>
<keyword evidence="4" id="KW-0633">Potassium transport</keyword>
<comment type="subcellular location">
    <subcellularLocation>
        <location evidence="1">Cell membrane</location>
        <topology evidence="1">Multi-pass membrane protein</topology>
    </subcellularLocation>
</comment>
<name>A0AAU9DDQ3_9FUSO</name>
<keyword evidence="2" id="KW-0813">Transport</keyword>
<evidence type="ECO:0000256" key="10">
    <source>
        <dbReference type="SAM" id="Phobius"/>
    </source>
</evidence>
<evidence type="ECO:0000313" key="12">
    <source>
        <dbReference type="Proteomes" id="UP001321582"/>
    </source>
</evidence>
<proteinExistence type="predicted"/>
<evidence type="ECO:0000256" key="1">
    <source>
        <dbReference type="ARBA" id="ARBA00004651"/>
    </source>
</evidence>
<keyword evidence="8" id="KW-0406">Ion transport</keyword>
<evidence type="ECO:0000256" key="2">
    <source>
        <dbReference type="ARBA" id="ARBA00022448"/>
    </source>
</evidence>
<accession>A0AAU9DDQ3</accession>
<feature type="transmembrane region" description="Helical" evidence="10">
    <location>
        <begin position="231"/>
        <end position="249"/>
    </location>
</feature>
<protein>
    <submittedName>
        <fullName evidence="11">Potassium transporter KtrB</fullName>
    </submittedName>
</protein>
<dbReference type="Proteomes" id="UP001321582">
    <property type="component" value="Chromosome"/>
</dbReference>
<feature type="transmembrane region" description="Helical" evidence="10">
    <location>
        <begin position="352"/>
        <end position="372"/>
    </location>
</feature>
<dbReference type="EMBL" id="AP027059">
    <property type="protein sequence ID" value="BDU50303.1"/>
    <property type="molecule type" value="Genomic_DNA"/>
</dbReference>
<organism evidence="11 12">
    <name type="scientific">Haliovirga abyssi</name>
    <dbReference type="NCBI Taxonomy" id="2996794"/>
    <lineage>
        <taxon>Bacteria</taxon>
        <taxon>Fusobacteriati</taxon>
        <taxon>Fusobacteriota</taxon>
        <taxon>Fusobacteriia</taxon>
        <taxon>Fusobacteriales</taxon>
        <taxon>Haliovirgaceae</taxon>
        <taxon>Haliovirga</taxon>
    </lineage>
</organism>
<feature type="transmembrane region" description="Helical" evidence="10">
    <location>
        <begin position="192"/>
        <end position="211"/>
    </location>
</feature>
<keyword evidence="5 10" id="KW-0812">Transmembrane</keyword>
<evidence type="ECO:0000256" key="3">
    <source>
        <dbReference type="ARBA" id="ARBA00022475"/>
    </source>
</evidence>
<dbReference type="InterPro" id="IPR003445">
    <property type="entry name" value="Cat_transpt"/>
</dbReference>
<gene>
    <name evidence="11" type="ORF">HLVA_08720</name>
</gene>
<feature type="transmembrane region" description="Helical" evidence="10">
    <location>
        <begin position="313"/>
        <end position="331"/>
    </location>
</feature>
<keyword evidence="9 10" id="KW-0472">Membrane</keyword>
<dbReference type="NCBIfam" id="TIGR00933">
    <property type="entry name" value="2a38"/>
    <property type="match status" value="1"/>
</dbReference>
<dbReference type="KEGG" id="haby:HLVA_08720"/>
<dbReference type="PANTHER" id="PTHR32024">
    <property type="entry name" value="TRK SYSTEM POTASSIUM UPTAKE PROTEIN TRKG-RELATED"/>
    <property type="match status" value="1"/>
</dbReference>